<dbReference type="EMBL" id="VUBA01000200">
    <property type="protein sequence ID" value="MPQ87120.1"/>
    <property type="molecule type" value="Genomic_DNA"/>
</dbReference>
<dbReference type="Gene3D" id="1.50.10.100">
    <property type="entry name" value="Chondroitin AC/alginate lyase"/>
    <property type="match status" value="1"/>
</dbReference>
<evidence type="ECO:0000256" key="1">
    <source>
        <dbReference type="ARBA" id="ARBA00022729"/>
    </source>
</evidence>
<feature type="chain" id="PRO_5024954920" evidence="3">
    <location>
        <begin position="22"/>
        <end position="353"/>
    </location>
</feature>
<dbReference type="GO" id="GO:0016829">
    <property type="term" value="F:lyase activity"/>
    <property type="evidence" value="ECO:0007669"/>
    <property type="project" value="UniProtKB-KW"/>
</dbReference>
<evidence type="ECO:0000259" key="4">
    <source>
        <dbReference type="Pfam" id="PF05426"/>
    </source>
</evidence>
<comment type="caution">
    <text evidence="5">The sequence shown here is derived from an EMBL/GenBank/DDBJ whole genome shotgun (WGS) entry which is preliminary data.</text>
</comment>
<accession>A0A5N7K0E4</accession>
<dbReference type="AlphaFoldDB" id="A0A5N7K0E4"/>
<keyword evidence="1 3" id="KW-0732">Signal</keyword>
<dbReference type="Pfam" id="PF05426">
    <property type="entry name" value="Alginate_lyase"/>
    <property type="match status" value="1"/>
</dbReference>
<dbReference type="Proteomes" id="UP000325438">
    <property type="component" value="Unassembled WGS sequence"/>
</dbReference>
<evidence type="ECO:0000313" key="6">
    <source>
        <dbReference type="Proteomes" id="UP000325438"/>
    </source>
</evidence>
<evidence type="ECO:0000256" key="2">
    <source>
        <dbReference type="ARBA" id="ARBA00023239"/>
    </source>
</evidence>
<name>A0A5N7K0E4_9PSED</name>
<reference evidence="5 6" key="1">
    <citation type="submission" date="2019-09" db="EMBL/GenBank/DDBJ databases">
        <title>The draft genomes of Allium pathogen Pseudomonas sp.</title>
        <authorList>
            <person name="Fujikawa T."/>
            <person name="Sawada H."/>
        </authorList>
    </citation>
    <scope>NUCLEOTIDE SEQUENCE [LARGE SCALE GENOMIC DNA]</scope>
    <source>
        <strain evidence="5 6">MAFF 730085</strain>
    </source>
</reference>
<proteinExistence type="predicted"/>
<protein>
    <submittedName>
        <fullName evidence="5">Alginate lyase family protein</fullName>
    </submittedName>
</protein>
<dbReference type="GO" id="GO:0042597">
    <property type="term" value="C:periplasmic space"/>
    <property type="evidence" value="ECO:0007669"/>
    <property type="project" value="InterPro"/>
</dbReference>
<dbReference type="InterPro" id="IPR008397">
    <property type="entry name" value="Alginate_lyase_dom"/>
</dbReference>
<evidence type="ECO:0000256" key="3">
    <source>
        <dbReference type="SAM" id="SignalP"/>
    </source>
</evidence>
<organism evidence="5 6">
    <name type="scientific">Pseudomonas kitaguniensis</name>
    <dbReference type="NCBI Taxonomy" id="2607908"/>
    <lineage>
        <taxon>Bacteria</taxon>
        <taxon>Pseudomonadati</taxon>
        <taxon>Pseudomonadota</taxon>
        <taxon>Gammaproteobacteria</taxon>
        <taxon>Pseudomonadales</taxon>
        <taxon>Pseudomonadaceae</taxon>
        <taxon>Pseudomonas</taxon>
    </lineage>
</organism>
<keyword evidence="2 5" id="KW-0456">Lyase</keyword>
<sequence length="353" mass="38354">MKKTNLALAALLAAFYQAATAAAQPPSLCQPAASNPAAKAFLAAAQRHVADQPAPLPHVHTEGTLPHQGIRDASIAAEKDWPVMRQAALAWRLSGDPRYLKQVDDYLAAWAEVYQPDFNPIDETNLDMLITAYALTADSLRAQTRDASRRLISTLGNGYIAHIQQVHGPKKTTQTNNWQSHRVKLISVAAAALGDRAMLEQAHQLFKQQVADNILADGSVTDFHDRDALHYVVYDLEPLVQAALAAKPYGIGGDWLNITANGASLGAALDWLVPYASGQRSHQEFVHTHVPFDKARAGVGEAGYSGTWEPKSSATLFWLAAQLNPRYLPVAKQLAAQPADWISACYLKSARLD</sequence>
<dbReference type="InterPro" id="IPR008929">
    <property type="entry name" value="Chondroitin_lyas"/>
</dbReference>
<dbReference type="RefSeq" id="WP_152751646.1">
    <property type="nucleotide sequence ID" value="NZ_VUBA01000200.1"/>
</dbReference>
<feature type="domain" description="Alginate lyase" evidence="4">
    <location>
        <begin position="37"/>
        <end position="281"/>
    </location>
</feature>
<gene>
    <name evidence="5" type="ORF">F0170_25975</name>
</gene>
<evidence type="ECO:0000313" key="5">
    <source>
        <dbReference type="EMBL" id="MPQ87120.1"/>
    </source>
</evidence>
<feature type="signal peptide" evidence="3">
    <location>
        <begin position="1"/>
        <end position="21"/>
    </location>
</feature>
<dbReference type="SUPFAM" id="SSF48230">
    <property type="entry name" value="Chondroitin AC/alginate lyase"/>
    <property type="match status" value="1"/>
</dbReference>